<gene>
    <name evidence="1" type="ORF">AOPFMNJM_1269</name>
</gene>
<dbReference type="RefSeq" id="WP_238274624.1">
    <property type="nucleotide sequence ID" value="NZ_BPQR01000020.1"/>
</dbReference>
<dbReference type="Proteomes" id="UP001055102">
    <property type="component" value="Unassembled WGS sequence"/>
</dbReference>
<reference evidence="1" key="1">
    <citation type="journal article" date="2021" name="Front. Microbiol.">
        <title>Comprehensive Comparative Genomics and Phenotyping of Methylobacterium Species.</title>
        <authorList>
            <person name="Alessa O."/>
            <person name="Ogura Y."/>
            <person name="Fujitani Y."/>
            <person name="Takami H."/>
            <person name="Hayashi T."/>
            <person name="Sahin N."/>
            <person name="Tani A."/>
        </authorList>
    </citation>
    <scope>NUCLEOTIDE SEQUENCE</scope>
    <source>
        <strain evidence="1">LMG 23639</strain>
    </source>
</reference>
<accession>A0ABQ4SVS2</accession>
<proteinExistence type="predicted"/>
<dbReference type="Pfam" id="PF02810">
    <property type="entry name" value="SEC-C"/>
    <property type="match status" value="1"/>
</dbReference>
<dbReference type="SUPFAM" id="SSF103642">
    <property type="entry name" value="Sec-C motif"/>
    <property type="match status" value="1"/>
</dbReference>
<sequence>MTVAALREARHLPEDALRRAQGQPDAILAPVLAAMEAAASGVELDEAEGNLVFWGLHALAGARETRAFAPLLALLRQDGDSLDALFGDALTETLARVLASLHDGSSEGLFRLALDSTLDDGVRNEVLGAAAFLAHQGLLPRDAFRDVLARFDDKRVAVEELGWVGWEEAIALLGLADLAPRVEAARRDRRLTGEFSDAEWFKTTLRRARMRPDSLRDFEERGLGTLDDPVAALAWTAEGAGEPVRNPWKDVGRNDPCPCGSGLKFKKCCLGKAA</sequence>
<dbReference type="InterPro" id="IPR010602">
    <property type="entry name" value="DUF1186"/>
</dbReference>
<dbReference type="EMBL" id="BPQR01000020">
    <property type="protein sequence ID" value="GJE05963.1"/>
    <property type="molecule type" value="Genomic_DNA"/>
</dbReference>
<name>A0ABQ4SVS2_9HYPH</name>
<evidence type="ECO:0000313" key="1">
    <source>
        <dbReference type="EMBL" id="GJE05963.1"/>
    </source>
</evidence>
<dbReference type="Gene3D" id="3.10.450.50">
    <property type="match status" value="1"/>
</dbReference>
<organism evidence="1 2">
    <name type="scientific">Methylobacterium jeotgali</name>
    <dbReference type="NCBI Taxonomy" id="381630"/>
    <lineage>
        <taxon>Bacteria</taxon>
        <taxon>Pseudomonadati</taxon>
        <taxon>Pseudomonadota</taxon>
        <taxon>Alphaproteobacteria</taxon>
        <taxon>Hyphomicrobiales</taxon>
        <taxon>Methylobacteriaceae</taxon>
        <taxon>Methylobacterium</taxon>
    </lineage>
</organism>
<reference evidence="1" key="2">
    <citation type="submission" date="2021-08" db="EMBL/GenBank/DDBJ databases">
        <authorList>
            <person name="Tani A."/>
            <person name="Ola A."/>
            <person name="Ogura Y."/>
            <person name="Katsura K."/>
            <person name="Hayashi T."/>
        </authorList>
    </citation>
    <scope>NUCLEOTIDE SEQUENCE</scope>
    <source>
        <strain evidence="1">LMG 23639</strain>
    </source>
</reference>
<dbReference type="InterPro" id="IPR004027">
    <property type="entry name" value="SEC_C_motif"/>
</dbReference>
<protein>
    <recommendedName>
        <fullName evidence="3">DUF1186 domain-containing protein</fullName>
    </recommendedName>
</protein>
<evidence type="ECO:0008006" key="3">
    <source>
        <dbReference type="Google" id="ProtNLM"/>
    </source>
</evidence>
<dbReference type="Pfam" id="PF06685">
    <property type="entry name" value="DUF1186"/>
    <property type="match status" value="1"/>
</dbReference>
<comment type="caution">
    <text evidence="1">The sequence shown here is derived from an EMBL/GenBank/DDBJ whole genome shotgun (WGS) entry which is preliminary data.</text>
</comment>
<keyword evidence="2" id="KW-1185">Reference proteome</keyword>
<evidence type="ECO:0000313" key="2">
    <source>
        <dbReference type="Proteomes" id="UP001055102"/>
    </source>
</evidence>